<protein>
    <submittedName>
        <fullName evidence="1">DUF2867 domain-containing protein</fullName>
    </submittedName>
</protein>
<dbReference type="InterPro" id="IPR021295">
    <property type="entry name" value="DUF2867"/>
</dbReference>
<name>A0A5C7AC79_9FLAO</name>
<keyword evidence="2" id="KW-1185">Reference proteome</keyword>
<dbReference type="RefSeq" id="WP_147137907.1">
    <property type="nucleotide sequence ID" value="NZ_VOSC01000033.1"/>
</dbReference>
<evidence type="ECO:0000313" key="1">
    <source>
        <dbReference type="EMBL" id="TXE06256.1"/>
    </source>
</evidence>
<dbReference type="Proteomes" id="UP000321790">
    <property type="component" value="Unassembled WGS sequence"/>
</dbReference>
<organism evidence="1 2">
    <name type="scientific">Seonamhaeicola algicola</name>
    <dbReference type="NCBI Taxonomy" id="1719036"/>
    <lineage>
        <taxon>Bacteria</taxon>
        <taxon>Pseudomonadati</taxon>
        <taxon>Bacteroidota</taxon>
        <taxon>Flavobacteriia</taxon>
        <taxon>Flavobacteriales</taxon>
        <taxon>Flavobacteriaceae</taxon>
    </lineage>
</organism>
<dbReference type="OrthoDB" id="7058586at2"/>
<accession>A0A5C7AC79</accession>
<sequence length="164" mass="18901">MKVKEENTPKTEAIKNALKQVDFKDTFSTTNHKDDLKTVAHLIFGTFPKWVSTLMKLRNTLVKPFGLKVEMPKDYNLDYKVGSYSGFFKIFDILDNELVLGADDKHLNFRVSVYDSKEPSFNIKVTTLVEYKNTFGKVYMAIVAPFHRVVVKSMVKQAYKNAYV</sequence>
<dbReference type="AlphaFoldDB" id="A0A5C7AC79"/>
<dbReference type="EMBL" id="VOSC01000033">
    <property type="protein sequence ID" value="TXE06256.1"/>
    <property type="molecule type" value="Genomic_DNA"/>
</dbReference>
<gene>
    <name evidence="1" type="ORF">FUA26_14885</name>
</gene>
<comment type="caution">
    <text evidence="1">The sequence shown here is derived from an EMBL/GenBank/DDBJ whole genome shotgun (WGS) entry which is preliminary data.</text>
</comment>
<evidence type="ECO:0000313" key="2">
    <source>
        <dbReference type="Proteomes" id="UP000321790"/>
    </source>
</evidence>
<dbReference type="Pfam" id="PF11066">
    <property type="entry name" value="DUF2867"/>
    <property type="match status" value="1"/>
</dbReference>
<reference evidence="2" key="1">
    <citation type="submission" date="2019-08" db="EMBL/GenBank/DDBJ databases">
        <title>Seonamhaeicola sediminis sp. nov., isolated from marine sediment.</title>
        <authorList>
            <person name="Cao W.R."/>
        </authorList>
    </citation>
    <scope>NUCLEOTIDE SEQUENCE [LARGE SCALE GENOMIC DNA]</scope>
    <source>
        <strain evidence="2">Gy8</strain>
    </source>
</reference>
<proteinExistence type="predicted"/>